<feature type="coiled-coil region" evidence="1">
    <location>
        <begin position="166"/>
        <end position="193"/>
    </location>
</feature>
<evidence type="ECO:0000313" key="3">
    <source>
        <dbReference type="EMBL" id="MBW3366103.1"/>
    </source>
</evidence>
<gene>
    <name evidence="3" type="ORF">KYK27_13655</name>
</gene>
<dbReference type="InterPro" id="IPR003395">
    <property type="entry name" value="RecF/RecN/SMC_N"/>
</dbReference>
<dbReference type="RefSeq" id="WP_199110594.1">
    <property type="nucleotide sequence ID" value="NZ_JAHWXQ010000003.1"/>
</dbReference>
<feature type="coiled-coil region" evidence="1">
    <location>
        <begin position="259"/>
        <end position="286"/>
    </location>
</feature>
<dbReference type="PANTHER" id="PTHR32182:SF0">
    <property type="entry name" value="DNA REPLICATION AND REPAIR PROTEIN RECF"/>
    <property type="match status" value="1"/>
</dbReference>
<evidence type="ECO:0000259" key="2">
    <source>
        <dbReference type="Pfam" id="PF02463"/>
    </source>
</evidence>
<evidence type="ECO:0000256" key="1">
    <source>
        <dbReference type="SAM" id="Coils"/>
    </source>
</evidence>
<dbReference type="SUPFAM" id="SSF52540">
    <property type="entry name" value="P-loop containing nucleoside triphosphate hydrolases"/>
    <property type="match status" value="1"/>
</dbReference>
<dbReference type="Proteomes" id="UP000774935">
    <property type="component" value="Unassembled WGS sequence"/>
</dbReference>
<keyword evidence="1" id="KW-0175">Coiled coil</keyword>
<organism evidence="3 4">
    <name type="scientific">Pontibacter populi</name>
    <dbReference type="NCBI Taxonomy" id="890055"/>
    <lineage>
        <taxon>Bacteria</taxon>
        <taxon>Pseudomonadati</taxon>
        <taxon>Bacteroidota</taxon>
        <taxon>Cytophagia</taxon>
        <taxon>Cytophagales</taxon>
        <taxon>Hymenobacteraceae</taxon>
        <taxon>Pontibacter</taxon>
    </lineage>
</organism>
<comment type="caution">
    <text evidence="3">The sequence shown here is derived from an EMBL/GenBank/DDBJ whole genome shotgun (WGS) entry which is preliminary data.</text>
</comment>
<dbReference type="InterPro" id="IPR027417">
    <property type="entry name" value="P-loop_NTPase"/>
</dbReference>
<proteinExistence type="predicted"/>
<evidence type="ECO:0000313" key="4">
    <source>
        <dbReference type="Proteomes" id="UP000774935"/>
    </source>
</evidence>
<sequence>MALKIKKITIENFRGIRQPLVIDFNKGGQYTSASIYGRNGTGKSSILNAWEWLLNFDIVSLKKEGVSAKDYPHKASGGNNSYIQVEFAHSTINSTKVEFNNSKTTAPTISGEHQLFKTYCKYPNYLRYIDLQDFVYKTKNEKYKYIAKYFGLEKYTSVQSQLLTSIKKLTTDLSSLREELEKNKNTLESVTGSDDISETEIVKYFNVLASRHSLTTITNFSDSKSVRSELKKLVERNPKIKELTEWNAFQIKLNNFFPITSLKTDLQELETKFVELRKEEENLTKLILSDLYNVSLEVIPKLENSNICPLCDKSFEGNLLEHINFKHLALSELRTKKSNYDIQSAQIINKLDSINQKCLALNTESSTTVLKIYKDLFSTVNLTIESVPNAKDILSKSFLEISDLNISEDEFVSDLEELILKGEELQLTVNEKIKSLEDDEGNKRLAEDYHNSHTLLITYFEHIISEEKVNYLSNKLINLEKLYEKLTQYIQNSIQSTFNIISADVLACYNILEGSNPFLKNPELKLVTGRDKAVELEIEFVSEKVTPAYKFMSESQVNSFGLSIFLAAVKHFNNDFKFFILDDVVNSFDNYKRPKVSQLLATHFNDFQVLVLTHDDIFFNTVQRAFPNWNRYKFVSWDFTNGPRYKIARSYFEEIQEDLDDDNPVKAGQTLGRYLEWTLGTLCENLQTPIPYRIENIYTLSDFFGPLKARIEKFLKRGGAGVSHKLVNLISDFDQNSFFRNFCVHWKNETSTFSKEEIQAIFDKWKEIEEEIFCSNCKSYVKLDRPSGQEYLKCNCGTIDLKDSRHYI</sequence>
<dbReference type="Gene3D" id="3.40.50.300">
    <property type="entry name" value="P-loop containing nucleotide triphosphate hydrolases"/>
    <property type="match status" value="2"/>
</dbReference>
<dbReference type="EMBL" id="JAHWXQ010000003">
    <property type="protein sequence ID" value="MBW3366103.1"/>
    <property type="molecule type" value="Genomic_DNA"/>
</dbReference>
<dbReference type="PANTHER" id="PTHR32182">
    <property type="entry name" value="DNA REPLICATION AND REPAIR PROTEIN RECF"/>
    <property type="match status" value="1"/>
</dbReference>
<dbReference type="Pfam" id="PF02463">
    <property type="entry name" value="SMC_N"/>
    <property type="match status" value="1"/>
</dbReference>
<keyword evidence="4" id="KW-1185">Reference proteome</keyword>
<protein>
    <recommendedName>
        <fullName evidence="2">RecF/RecN/SMC N-terminal domain-containing protein</fullName>
    </recommendedName>
</protein>
<reference evidence="3 4" key="1">
    <citation type="submission" date="2021-07" db="EMBL/GenBank/DDBJ databases">
        <authorList>
            <person name="Kim M.K."/>
        </authorList>
    </citation>
    <scope>NUCLEOTIDE SEQUENCE [LARGE SCALE GENOMIC DNA]</scope>
    <source>
        <strain evidence="3 4">HLY7-15</strain>
    </source>
</reference>
<feature type="domain" description="RecF/RecN/SMC N-terminal" evidence="2">
    <location>
        <begin position="5"/>
        <end position="624"/>
    </location>
</feature>
<name>A0ABS6XDN0_9BACT</name>
<accession>A0ABS6XDN0</accession>